<dbReference type="PROSITE" id="PS51257">
    <property type="entry name" value="PROKAR_LIPOPROTEIN"/>
    <property type="match status" value="1"/>
</dbReference>
<accession>A0ABP3TGC9</accession>
<evidence type="ECO:0000313" key="3">
    <source>
        <dbReference type="Proteomes" id="UP001499915"/>
    </source>
</evidence>
<reference evidence="3" key="1">
    <citation type="journal article" date="2019" name="Int. J. Syst. Evol. Microbiol.">
        <title>The Global Catalogue of Microorganisms (GCM) 10K type strain sequencing project: providing services to taxonomists for standard genome sequencing and annotation.</title>
        <authorList>
            <consortium name="The Broad Institute Genomics Platform"/>
            <consortium name="The Broad Institute Genome Sequencing Center for Infectious Disease"/>
            <person name="Wu L."/>
            <person name="Ma J."/>
        </authorList>
    </citation>
    <scope>NUCLEOTIDE SEQUENCE [LARGE SCALE GENOMIC DNA]</scope>
    <source>
        <strain evidence="3">JCM 15134</strain>
    </source>
</reference>
<dbReference type="PANTHER" id="PTHR37530:SF1">
    <property type="entry name" value="OUTER MEMBRANE PROTEIN SLP"/>
    <property type="match status" value="1"/>
</dbReference>
<proteinExistence type="predicted"/>
<gene>
    <name evidence="2" type="ORF">GCM10009104_31490</name>
</gene>
<protein>
    <submittedName>
        <fullName evidence="2">Slp family lipoprotein</fullName>
    </submittedName>
</protein>
<dbReference type="RefSeq" id="WP_343808179.1">
    <property type="nucleotide sequence ID" value="NZ_BAAAET010000005.1"/>
</dbReference>
<name>A0ABP3TGC9_9GAMM</name>
<dbReference type="PIRSF" id="PIRSF004982">
    <property type="entry name" value="SlP"/>
    <property type="match status" value="1"/>
</dbReference>
<keyword evidence="3" id="KW-1185">Reference proteome</keyword>
<keyword evidence="1" id="KW-0732">Signal</keyword>
<dbReference type="Proteomes" id="UP001499915">
    <property type="component" value="Unassembled WGS sequence"/>
</dbReference>
<comment type="caution">
    <text evidence="2">The sequence shown here is derived from an EMBL/GenBank/DDBJ whole genome shotgun (WGS) entry which is preliminary data.</text>
</comment>
<dbReference type="PANTHER" id="PTHR37530">
    <property type="entry name" value="OUTER MEMBRANE PROTEIN SLP"/>
    <property type="match status" value="1"/>
</dbReference>
<dbReference type="EMBL" id="BAAAET010000005">
    <property type="protein sequence ID" value="GAA0700273.1"/>
    <property type="molecule type" value="Genomic_DNA"/>
</dbReference>
<feature type="signal peptide" evidence="1">
    <location>
        <begin position="1"/>
        <end position="20"/>
    </location>
</feature>
<sequence>MLSRYCLLFCLLLLGGCASVPDELKPVNELALLPFADAPLTSPPAEARWGGEVAQVRNLSEGSEIEVVQFELSSSGRPLKSDNSTGRFRIRVPGFIDPAIYAPGRQVTALGEFSGMEQGKVGEQPYAFPVLNAQSVHLWPELKDPPERCDCDPFFYSPFMLRPIIVVPARN</sequence>
<keyword evidence="2" id="KW-0449">Lipoprotein</keyword>
<evidence type="ECO:0000256" key="1">
    <source>
        <dbReference type="SAM" id="SignalP"/>
    </source>
</evidence>
<dbReference type="InterPro" id="IPR004658">
    <property type="entry name" value="OMP_Slp"/>
</dbReference>
<organism evidence="2 3">
    <name type="scientific">Marinobacterium maritimum</name>
    <dbReference type="NCBI Taxonomy" id="500162"/>
    <lineage>
        <taxon>Bacteria</taxon>
        <taxon>Pseudomonadati</taxon>
        <taxon>Pseudomonadota</taxon>
        <taxon>Gammaproteobacteria</taxon>
        <taxon>Oceanospirillales</taxon>
        <taxon>Oceanospirillaceae</taxon>
        <taxon>Marinobacterium</taxon>
    </lineage>
</organism>
<evidence type="ECO:0000313" key="2">
    <source>
        <dbReference type="EMBL" id="GAA0700273.1"/>
    </source>
</evidence>
<dbReference type="Pfam" id="PF03843">
    <property type="entry name" value="Slp"/>
    <property type="match status" value="1"/>
</dbReference>
<feature type="chain" id="PRO_5046610485" evidence="1">
    <location>
        <begin position="21"/>
        <end position="171"/>
    </location>
</feature>